<evidence type="ECO:0000313" key="2">
    <source>
        <dbReference type="Proteomes" id="UP000324222"/>
    </source>
</evidence>
<keyword evidence="2" id="KW-1185">Reference proteome</keyword>
<organism evidence="1 2">
    <name type="scientific">Portunus trituberculatus</name>
    <name type="common">Swimming crab</name>
    <name type="synonym">Neptunus trituberculatus</name>
    <dbReference type="NCBI Taxonomy" id="210409"/>
    <lineage>
        <taxon>Eukaryota</taxon>
        <taxon>Metazoa</taxon>
        <taxon>Ecdysozoa</taxon>
        <taxon>Arthropoda</taxon>
        <taxon>Crustacea</taxon>
        <taxon>Multicrustacea</taxon>
        <taxon>Malacostraca</taxon>
        <taxon>Eumalacostraca</taxon>
        <taxon>Eucarida</taxon>
        <taxon>Decapoda</taxon>
        <taxon>Pleocyemata</taxon>
        <taxon>Brachyura</taxon>
        <taxon>Eubrachyura</taxon>
        <taxon>Portunoidea</taxon>
        <taxon>Portunidae</taxon>
        <taxon>Portuninae</taxon>
        <taxon>Portunus</taxon>
    </lineage>
</organism>
<protein>
    <submittedName>
        <fullName evidence="1">Uncharacterized protein</fullName>
    </submittedName>
</protein>
<dbReference type="EMBL" id="VSRR010018000">
    <property type="protein sequence ID" value="MPC60882.1"/>
    <property type="molecule type" value="Genomic_DNA"/>
</dbReference>
<proteinExistence type="predicted"/>
<sequence>MANERLRLSSTGNPGGGTIWSRPSCPGSSFRACSSGTVSTLQVNTNCHEAVLQTVMLLLRSKY</sequence>
<evidence type="ECO:0000313" key="1">
    <source>
        <dbReference type="EMBL" id="MPC60882.1"/>
    </source>
</evidence>
<comment type="caution">
    <text evidence="1">The sequence shown here is derived from an EMBL/GenBank/DDBJ whole genome shotgun (WGS) entry which is preliminary data.</text>
</comment>
<reference evidence="1 2" key="1">
    <citation type="submission" date="2019-05" db="EMBL/GenBank/DDBJ databases">
        <title>Another draft genome of Portunus trituberculatus and its Hox gene families provides insights of decapod evolution.</title>
        <authorList>
            <person name="Jeong J.-H."/>
            <person name="Song I."/>
            <person name="Kim S."/>
            <person name="Choi T."/>
            <person name="Kim D."/>
            <person name="Ryu S."/>
            <person name="Kim W."/>
        </authorList>
    </citation>
    <scope>NUCLEOTIDE SEQUENCE [LARGE SCALE GENOMIC DNA]</scope>
    <source>
        <tissue evidence="1">Muscle</tissue>
    </source>
</reference>
<accession>A0A5B7GPX6</accession>
<name>A0A5B7GPX6_PORTR</name>
<dbReference type="Proteomes" id="UP000324222">
    <property type="component" value="Unassembled WGS sequence"/>
</dbReference>
<gene>
    <name evidence="1" type="ORF">E2C01_054941</name>
</gene>
<dbReference type="AlphaFoldDB" id="A0A5B7GPX6"/>